<dbReference type="Proteomes" id="UP000247465">
    <property type="component" value="Chromosome"/>
</dbReference>
<dbReference type="SUPFAM" id="SSF51735">
    <property type="entry name" value="NAD(P)-binding Rossmann-fold domains"/>
    <property type="match status" value="1"/>
</dbReference>
<dbReference type="Gene3D" id="3.30.360.10">
    <property type="entry name" value="Dihydrodipicolinate Reductase, domain 2"/>
    <property type="match status" value="1"/>
</dbReference>
<gene>
    <name evidence="5" type="primary">gfo_7</name>
    <name evidence="5" type="ORF">DF168_02180</name>
</gene>
<name>A0A2Z4AGX2_9BACT</name>
<evidence type="ECO:0000256" key="2">
    <source>
        <dbReference type="ARBA" id="ARBA00023002"/>
    </source>
</evidence>
<organism evidence="5 6">
    <name type="scientific">Candidatus Moanibacter tarae</name>
    <dbReference type="NCBI Taxonomy" id="2200854"/>
    <lineage>
        <taxon>Bacteria</taxon>
        <taxon>Pseudomonadati</taxon>
        <taxon>Verrucomicrobiota</taxon>
        <taxon>Opitutia</taxon>
        <taxon>Puniceicoccales</taxon>
        <taxon>Puniceicoccales incertae sedis</taxon>
        <taxon>Candidatus Moanibacter</taxon>
    </lineage>
</organism>
<comment type="similarity">
    <text evidence="1">Belongs to the Gfo/Idh/MocA family.</text>
</comment>
<sequence>MSNQLVNWGILSTARIGARSFIPSAQLTPHAKVLAVASRDQQRAETFARKYNIPVALGSYQALLDREDIHAIYNPLPNNLHPEWTIRAAKAGKHVFCEKPLAITSIDGQKMVEACKSSGVLLFEAFVFLHHPQSYRIREILNSEELGPLRHISSGMTFNLQDRTDIRMFKELGGGSIYDGGVYPITFSRFIAGTDPISVHAVMNIDEESGVDMRTVLILEYPNKVTATLYSAFDSGGSQHARVECTNGLLDIPSPFHPRETSTFDVVTREKANPEIRSEAINSGVPPFQPAIESIQSFIRGEQVSSFTADYAIGTLKIVESAFESARLGRKIYL</sequence>
<protein>
    <submittedName>
        <fullName evidence="5">Glucose--fructose oxidoreductase</fullName>
        <ecNumber evidence="5">1.1.99.28</ecNumber>
    </submittedName>
</protein>
<evidence type="ECO:0000259" key="4">
    <source>
        <dbReference type="Pfam" id="PF22725"/>
    </source>
</evidence>
<dbReference type="KEGG" id="mtar:DF168_02180"/>
<feature type="domain" description="Gfo/Idh/MocA-like oxidoreductase N-terminal" evidence="3">
    <location>
        <begin position="7"/>
        <end position="125"/>
    </location>
</feature>
<dbReference type="GO" id="GO:0047061">
    <property type="term" value="F:glucose-fructose oxidoreductase activity"/>
    <property type="evidence" value="ECO:0007669"/>
    <property type="project" value="UniProtKB-EC"/>
</dbReference>
<evidence type="ECO:0000256" key="1">
    <source>
        <dbReference type="ARBA" id="ARBA00010928"/>
    </source>
</evidence>
<feature type="domain" description="GFO/IDH/MocA-like oxidoreductase" evidence="4">
    <location>
        <begin position="136"/>
        <end position="249"/>
    </location>
</feature>
<dbReference type="EC" id="1.1.99.28" evidence="5"/>
<dbReference type="InterPro" id="IPR036291">
    <property type="entry name" value="NAD(P)-bd_dom_sf"/>
</dbReference>
<dbReference type="PANTHER" id="PTHR22604:SF105">
    <property type="entry name" value="TRANS-1,2-DIHYDROBENZENE-1,2-DIOL DEHYDROGENASE"/>
    <property type="match status" value="1"/>
</dbReference>
<dbReference type="Pfam" id="PF22725">
    <property type="entry name" value="GFO_IDH_MocA_C3"/>
    <property type="match status" value="1"/>
</dbReference>
<keyword evidence="2 5" id="KW-0560">Oxidoreductase</keyword>
<dbReference type="EMBL" id="CP029803">
    <property type="protein sequence ID" value="AWT60955.1"/>
    <property type="molecule type" value="Genomic_DNA"/>
</dbReference>
<dbReference type="InterPro" id="IPR050984">
    <property type="entry name" value="Gfo/Idh/MocA_domain"/>
</dbReference>
<reference evidence="5 6" key="1">
    <citation type="submission" date="2018-06" db="EMBL/GenBank/DDBJ databases">
        <title>Draft Genome Sequence of a Novel Marine Bacterium Related to the Verrucomicrobia.</title>
        <authorList>
            <person name="Vosseberg J."/>
            <person name="Martijn J."/>
            <person name="Ettema T.J.G."/>
        </authorList>
    </citation>
    <scope>NUCLEOTIDE SEQUENCE [LARGE SCALE GENOMIC DNA]</scope>
    <source>
        <strain evidence="5">TARA_B100001123</strain>
    </source>
</reference>
<proteinExistence type="inferred from homology"/>
<dbReference type="GO" id="GO:0000166">
    <property type="term" value="F:nucleotide binding"/>
    <property type="evidence" value="ECO:0007669"/>
    <property type="project" value="InterPro"/>
</dbReference>
<dbReference type="Pfam" id="PF01408">
    <property type="entry name" value="GFO_IDH_MocA"/>
    <property type="match status" value="1"/>
</dbReference>
<evidence type="ECO:0000259" key="3">
    <source>
        <dbReference type="Pfam" id="PF01408"/>
    </source>
</evidence>
<dbReference type="Gene3D" id="3.40.50.720">
    <property type="entry name" value="NAD(P)-binding Rossmann-like Domain"/>
    <property type="match status" value="1"/>
</dbReference>
<accession>A0A2Z4AGX2</accession>
<dbReference type="InterPro" id="IPR000683">
    <property type="entry name" value="Gfo/Idh/MocA-like_OxRdtase_N"/>
</dbReference>
<evidence type="ECO:0000313" key="5">
    <source>
        <dbReference type="EMBL" id="AWT60955.1"/>
    </source>
</evidence>
<evidence type="ECO:0000313" key="6">
    <source>
        <dbReference type="Proteomes" id="UP000247465"/>
    </source>
</evidence>
<dbReference type="SUPFAM" id="SSF55347">
    <property type="entry name" value="Glyceraldehyde-3-phosphate dehydrogenase-like, C-terminal domain"/>
    <property type="match status" value="1"/>
</dbReference>
<dbReference type="InterPro" id="IPR055170">
    <property type="entry name" value="GFO_IDH_MocA-like_dom"/>
</dbReference>
<dbReference type="PANTHER" id="PTHR22604">
    <property type="entry name" value="OXIDOREDUCTASES"/>
    <property type="match status" value="1"/>
</dbReference>
<dbReference type="AlphaFoldDB" id="A0A2Z4AGX2"/>